<evidence type="ECO:0000313" key="2">
    <source>
        <dbReference type="EMBL" id="CAH2355769.1"/>
    </source>
</evidence>
<organism evidence="2 3">
    <name type="scientific">[Candida] railenensis</name>
    <dbReference type="NCBI Taxonomy" id="45579"/>
    <lineage>
        <taxon>Eukaryota</taxon>
        <taxon>Fungi</taxon>
        <taxon>Dikarya</taxon>
        <taxon>Ascomycota</taxon>
        <taxon>Saccharomycotina</taxon>
        <taxon>Pichiomycetes</taxon>
        <taxon>Debaryomycetaceae</taxon>
        <taxon>Kurtzmaniella</taxon>
    </lineage>
</organism>
<reference evidence="2" key="1">
    <citation type="submission" date="2022-03" db="EMBL/GenBank/DDBJ databases">
        <authorList>
            <person name="Legras J.-L."/>
            <person name="Devillers H."/>
            <person name="Grondin C."/>
        </authorList>
    </citation>
    <scope>NUCLEOTIDE SEQUENCE</scope>
    <source>
        <strain evidence="2">CLIB 1423</strain>
    </source>
</reference>
<comment type="caution">
    <text evidence="2">The sequence shown here is derived from an EMBL/GenBank/DDBJ whole genome shotgun (WGS) entry which is preliminary data.</text>
</comment>
<evidence type="ECO:0000313" key="3">
    <source>
        <dbReference type="Proteomes" id="UP000837801"/>
    </source>
</evidence>
<feature type="compositionally biased region" description="Low complexity" evidence="1">
    <location>
        <begin position="357"/>
        <end position="371"/>
    </location>
</feature>
<gene>
    <name evidence="2" type="ORF">CLIB1423_33S00562</name>
</gene>
<keyword evidence="3" id="KW-1185">Reference proteome</keyword>
<dbReference type="AlphaFoldDB" id="A0A9P0QWC8"/>
<dbReference type="EMBL" id="CAKXYY010000033">
    <property type="protein sequence ID" value="CAH2355769.1"/>
    <property type="molecule type" value="Genomic_DNA"/>
</dbReference>
<feature type="compositionally biased region" description="Gly residues" evidence="1">
    <location>
        <begin position="346"/>
        <end position="356"/>
    </location>
</feature>
<dbReference type="Proteomes" id="UP000837801">
    <property type="component" value="Unassembled WGS sequence"/>
</dbReference>
<sequence length="393" mass="42163">MVSLLLVIHLNIFSNFAAKYQEMLVITILCAAIALVVTAADTNLLTEGASYSDAAALISAINAYPYLKTYYTEVFGGNWRETISDAYADGRYTKFLTDWADYSDYYNGYHSEYSYFSKYYTQSFLSAAGSQIDTTFSDYAAFVSYMGYSDSLAFEYSYSFDTQSYNSVLFSVYGTWFKGYYSEDSFDTESYLSYVGSHYSTSFADYSDFLAYNGYYSDYHDEESFLSHQGSLYSTSFADYSDYKSFDYSRTFDTSSYYSFLSSVYGTDLAGYSSAISEFESPGVYETDKVATSAAGGTGSNSIAASTTSRNSRTNSAAQSGSTTDSSEESAPSIASSGGSESSGSASGGSASGGSASGSSTSGNSGSSTSSTAGVYSVGVPFVGLFAALIAVL</sequence>
<accession>A0A9P0QWC8</accession>
<evidence type="ECO:0000256" key="1">
    <source>
        <dbReference type="SAM" id="MobiDB-lite"/>
    </source>
</evidence>
<feature type="compositionally biased region" description="Low complexity" evidence="1">
    <location>
        <begin position="300"/>
        <end position="318"/>
    </location>
</feature>
<feature type="compositionally biased region" description="Low complexity" evidence="1">
    <location>
        <begin position="329"/>
        <end position="345"/>
    </location>
</feature>
<name>A0A9P0QWC8_9ASCO</name>
<feature type="region of interest" description="Disordered" evidence="1">
    <location>
        <begin position="292"/>
        <end position="371"/>
    </location>
</feature>
<protein>
    <submittedName>
        <fullName evidence="2">Uncharacterized protein</fullName>
    </submittedName>
</protein>
<proteinExistence type="predicted"/>